<proteinExistence type="predicted"/>
<dbReference type="Gene3D" id="3.40.630.30">
    <property type="match status" value="1"/>
</dbReference>
<dbReference type="RefSeq" id="WP_130479353.1">
    <property type="nucleotide sequence ID" value="NZ_SFCC01000021.1"/>
</dbReference>
<dbReference type="InterPro" id="IPR016181">
    <property type="entry name" value="Acyl_CoA_acyltransferase"/>
</dbReference>
<reference evidence="4 5" key="1">
    <citation type="submission" date="2019-02" db="EMBL/GenBank/DDBJ databases">
        <title>Draft genome sequence of Amycolatopsis sp. 8-3EHSu isolated from roots of Suaeda maritima.</title>
        <authorList>
            <person name="Duangmal K."/>
            <person name="Chantavorakit T."/>
        </authorList>
    </citation>
    <scope>NUCLEOTIDE SEQUENCE [LARGE SCALE GENOMIC DNA]</scope>
    <source>
        <strain evidence="4 5">8-3EHSu</strain>
    </source>
</reference>
<keyword evidence="1 4" id="KW-0808">Transferase</keyword>
<evidence type="ECO:0000313" key="4">
    <source>
        <dbReference type="EMBL" id="RZQ59788.1"/>
    </source>
</evidence>
<gene>
    <name evidence="4" type="ORF">EWH70_32215</name>
</gene>
<dbReference type="GO" id="GO:0016747">
    <property type="term" value="F:acyltransferase activity, transferring groups other than amino-acyl groups"/>
    <property type="evidence" value="ECO:0007669"/>
    <property type="project" value="InterPro"/>
</dbReference>
<dbReference type="Proteomes" id="UP000292003">
    <property type="component" value="Unassembled WGS sequence"/>
</dbReference>
<dbReference type="Pfam" id="PF00583">
    <property type="entry name" value="Acetyltransf_1"/>
    <property type="match status" value="1"/>
</dbReference>
<dbReference type="InterPro" id="IPR050832">
    <property type="entry name" value="Bact_Acetyltransf"/>
</dbReference>
<dbReference type="EMBL" id="SFCC01000021">
    <property type="protein sequence ID" value="RZQ59788.1"/>
    <property type="molecule type" value="Genomic_DNA"/>
</dbReference>
<accession>A0A4Q7IZC6</accession>
<dbReference type="PANTHER" id="PTHR43877">
    <property type="entry name" value="AMINOALKYLPHOSPHONATE N-ACETYLTRANSFERASE-RELATED-RELATED"/>
    <property type="match status" value="1"/>
</dbReference>
<protein>
    <submittedName>
        <fullName evidence="4">GNAT family N-acetyltransferase</fullName>
    </submittedName>
</protein>
<dbReference type="PROSITE" id="PS51186">
    <property type="entry name" value="GNAT"/>
    <property type="match status" value="1"/>
</dbReference>
<feature type="domain" description="N-acetyltransferase" evidence="3">
    <location>
        <begin position="4"/>
        <end position="177"/>
    </location>
</feature>
<evidence type="ECO:0000313" key="5">
    <source>
        <dbReference type="Proteomes" id="UP000292003"/>
    </source>
</evidence>
<evidence type="ECO:0000256" key="2">
    <source>
        <dbReference type="ARBA" id="ARBA00023315"/>
    </source>
</evidence>
<organism evidence="4 5">
    <name type="scientific">Amycolatopsis suaedae</name>
    <dbReference type="NCBI Taxonomy" id="2510978"/>
    <lineage>
        <taxon>Bacteria</taxon>
        <taxon>Bacillati</taxon>
        <taxon>Actinomycetota</taxon>
        <taxon>Actinomycetes</taxon>
        <taxon>Pseudonocardiales</taxon>
        <taxon>Pseudonocardiaceae</taxon>
        <taxon>Amycolatopsis</taxon>
    </lineage>
</organism>
<dbReference type="SUPFAM" id="SSF55729">
    <property type="entry name" value="Acyl-CoA N-acyltransferases (Nat)"/>
    <property type="match status" value="1"/>
</dbReference>
<dbReference type="AlphaFoldDB" id="A0A4Q7IZC6"/>
<keyword evidence="2" id="KW-0012">Acyltransferase</keyword>
<dbReference type="InterPro" id="IPR000182">
    <property type="entry name" value="GNAT_dom"/>
</dbReference>
<name>A0A4Q7IZC6_9PSEU</name>
<dbReference type="OrthoDB" id="5243635at2"/>
<comment type="caution">
    <text evidence="4">The sequence shown here is derived from an EMBL/GenBank/DDBJ whole genome shotgun (WGS) entry which is preliminary data.</text>
</comment>
<keyword evidence="5" id="KW-1185">Reference proteome</keyword>
<evidence type="ECO:0000259" key="3">
    <source>
        <dbReference type="PROSITE" id="PS51186"/>
    </source>
</evidence>
<evidence type="ECO:0000256" key="1">
    <source>
        <dbReference type="ARBA" id="ARBA00022679"/>
    </source>
</evidence>
<sequence length="186" mass="19342">MSKAETRPATDADVAEIVRIQRDTWHAAYADILGQAALAALDSADAHASWAAAVADPATDVRVATEGSFTVGFCVSGLAPESEVADAAGTLPEDAERTGLVATVLVEPRWGRRGHGGRLLAAAAADLRARGALRGIGWLAQADSASLGLFRKAGWNPDGTVRTLDTGERTVREIRVTGSLDLTTVP</sequence>